<comment type="caution">
    <text evidence="3">The sequence shown here is derived from an EMBL/GenBank/DDBJ whole genome shotgun (WGS) entry which is preliminary data.</text>
</comment>
<evidence type="ECO:0000313" key="3">
    <source>
        <dbReference type="EMBL" id="HBU49854.1"/>
    </source>
</evidence>
<dbReference type="AlphaFoldDB" id="A0A358DUA4"/>
<keyword evidence="1" id="KW-0175">Coiled coil</keyword>
<feature type="coiled-coil region" evidence="1">
    <location>
        <begin position="224"/>
        <end position="286"/>
    </location>
</feature>
<dbReference type="InterPro" id="IPR021104">
    <property type="entry name" value="KfrA_DNA-bd_N"/>
</dbReference>
<proteinExistence type="predicted"/>
<gene>
    <name evidence="3" type="ORF">DEB45_01235</name>
</gene>
<evidence type="ECO:0000259" key="2">
    <source>
        <dbReference type="Pfam" id="PF11740"/>
    </source>
</evidence>
<sequence>MARTGVTLTNVKQATEAIIARGDSVSIDAVRAELGHTGSKSTIHKHLKRLTEGGANAPVEVLLSEELQQLVSHVAARLKKETHATLVERESRFKKSLDEQAACAVALSEQNDTLQAQIARANNDIAELTQYVTDITAARDTALRECDRYEQRLASMTQEIQLLTTHNQSLEDKHVDARAALEHYRASVASQRERETHHFESTIAQLNHQQHALTQELAGLTGTNQEQKLTLARLEVTLSQALNDHKALAEQNRFLEEALAQSRSNNQRLEQTVERLEHASDLLRDDLSSSTDALSTQTIALNETRQQLVAADATVNTQAHLIAEYMHQTNKTVKKTKKLSVNDDTPQ</sequence>
<accession>A0A358DUA4</accession>
<dbReference type="EMBL" id="DONK01000018">
    <property type="protein sequence ID" value="HBU49854.1"/>
    <property type="molecule type" value="Genomic_DNA"/>
</dbReference>
<dbReference type="Proteomes" id="UP000264779">
    <property type="component" value="Unassembled WGS sequence"/>
</dbReference>
<name>A0A358DUA4_9ALTE</name>
<dbReference type="KEGG" id="aaus:EP12_10665"/>
<evidence type="ECO:0000313" key="4">
    <source>
        <dbReference type="Proteomes" id="UP000264779"/>
    </source>
</evidence>
<feature type="domain" description="KfrA N-terminal DNA-binding" evidence="2">
    <location>
        <begin position="9"/>
        <end position="117"/>
    </location>
</feature>
<dbReference type="OrthoDB" id="583532at2"/>
<dbReference type="Pfam" id="PF11740">
    <property type="entry name" value="KfrA_N"/>
    <property type="match status" value="1"/>
</dbReference>
<protein>
    <recommendedName>
        <fullName evidence="2">KfrA N-terminal DNA-binding domain-containing protein</fullName>
    </recommendedName>
</protein>
<reference evidence="3 4" key="1">
    <citation type="journal article" date="2018" name="Nat. Biotechnol.">
        <title>A standardized bacterial taxonomy based on genome phylogeny substantially revises the tree of life.</title>
        <authorList>
            <person name="Parks D.H."/>
            <person name="Chuvochina M."/>
            <person name="Waite D.W."/>
            <person name="Rinke C."/>
            <person name="Skarshewski A."/>
            <person name="Chaumeil P.A."/>
            <person name="Hugenholtz P."/>
        </authorList>
    </citation>
    <scope>NUCLEOTIDE SEQUENCE [LARGE SCALE GENOMIC DNA]</scope>
    <source>
        <strain evidence="3">UBA11621</strain>
    </source>
</reference>
<feature type="coiled-coil region" evidence="1">
    <location>
        <begin position="104"/>
        <end position="187"/>
    </location>
</feature>
<dbReference type="RefSeq" id="WP_044447534.1">
    <property type="nucleotide sequence ID" value="NZ_CALBIY010000056.1"/>
</dbReference>
<evidence type="ECO:0000256" key="1">
    <source>
        <dbReference type="SAM" id="Coils"/>
    </source>
</evidence>
<organism evidence="3 4">
    <name type="scientific">Alteromonas australica</name>
    <dbReference type="NCBI Taxonomy" id="589873"/>
    <lineage>
        <taxon>Bacteria</taxon>
        <taxon>Pseudomonadati</taxon>
        <taxon>Pseudomonadota</taxon>
        <taxon>Gammaproteobacteria</taxon>
        <taxon>Alteromonadales</taxon>
        <taxon>Alteromonadaceae</taxon>
        <taxon>Alteromonas/Salinimonas group</taxon>
        <taxon>Alteromonas</taxon>
    </lineage>
</organism>